<evidence type="ECO:0000313" key="5">
    <source>
        <dbReference type="Proteomes" id="UP000503640"/>
    </source>
</evidence>
<dbReference type="PROSITE" id="PS50110">
    <property type="entry name" value="RESPONSE_REGULATORY"/>
    <property type="match status" value="1"/>
</dbReference>
<name>A0A7I9VSP3_9BACT</name>
<dbReference type="Proteomes" id="UP000503640">
    <property type="component" value="Unassembled WGS sequence"/>
</dbReference>
<dbReference type="EMBL" id="BJTG01000014">
    <property type="protein sequence ID" value="GEJ59435.1"/>
    <property type="molecule type" value="Genomic_DNA"/>
</dbReference>
<organism evidence="4 5">
    <name type="scientific">Anaeromyxobacter diazotrophicus</name>
    <dbReference type="NCBI Taxonomy" id="2590199"/>
    <lineage>
        <taxon>Bacteria</taxon>
        <taxon>Pseudomonadati</taxon>
        <taxon>Myxococcota</taxon>
        <taxon>Myxococcia</taxon>
        <taxon>Myxococcales</taxon>
        <taxon>Cystobacterineae</taxon>
        <taxon>Anaeromyxobacteraceae</taxon>
        <taxon>Anaeromyxobacter</taxon>
    </lineage>
</organism>
<keyword evidence="5" id="KW-1185">Reference proteome</keyword>
<feature type="domain" description="Response regulatory" evidence="3">
    <location>
        <begin position="2"/>
        <end position="116"/>
    </location>
</feature>
<dbReference type="AlphaFoldDB" id="A0A7I9VSP3"/>
<dbReference type="Gene3D" id="3.40.50.2300">
    <property type="match status" value="1"/>
</dbReference>
<gene>
    <name evidence="4" type="ORF">AMYX_41760</name>
</gene>
<dbReference type="PANTHER" id="PTHR44591">
    <property type="entry name" value="STRESS RESPONSE REGULATOR PROTEIN 1"/>
    <property type="match status" value="1"/>
</dbReference>
<reference evidence="5" key="1">
    <citation type="journal article" date="2020" name="Appl. Environ. Microbiol.">
        <title>Diazotrophic Anaeromyxobacter Isolates from Soils.</title>
        <authorList>
            <person name="Masuda Y."/>
            <person name="Yamanaka H."/>
            <person name="Xu Z.X."/>
            <person name="Shiratori Y."/>
            <person name="Aono T."/>
            <person name="Amachi S."/>
            <person name="Senoo K."/>
            <person name="Itoh H."/>
        </authorList>
    </citation>
    <scope>NUCLEOTIDE SEQUENCE [LARGE SCALE GENOMIC DNA]</scope>
    <source>
        <strain evidence="5">R267</strain>
    </source>
</reference>
<keyword evidence="1 2" id="KW-0597">Phosphoprotein</keyword>
<dbReference type="SMART" id="SM00448">
    <property type="entry name" value="REC"/>
    <property type="match status" value="1"/>
</dbReference>
<evidence type="ECO:0000256" key="2">
    <source>
        <dbReference type="PROSITE-ProRule" id="PRU00169"/>
    </source>
</evidence>
<dbReference type="Pfam" id="PF00072">
    <property type="entry name" value="Response_reg"/>
    <property type="match status" value="1"/>
</dbReference>
<protein>
    <recommendedName>
        <fullName evidence="3">Response regulatory domain-containing protein</fullName>
    </recommendedName>
</protein>
<comment type="caution">
    <text evidence="4">The sequence shown here is derived from an EMBL/GenBank/DDBJ whole genome shotgun (WGS) entry which is preliminary data.</text>
</comment>
<accession>A0A7I9VSP3</accession>
<evidence type="ECO:0000259" key="3">
    <source>
        <dbReference type="PROSITE" id="PS50110"/>
    </source>
</evidence>
<evidence type="ECO:0000256" key="1">
    <source>
        <dbReference type="ARBA" id="ARBA00022553"/>
    </source>
</evidence>
<dbReference type="PANTHER" id="PTHR44591:SF3">
    <property type="entry name" value="RESPONSE REGULATORY DOMAIN-CONTAINING PROTEIN"/>
    <property type="match status" value="1"/>
</dbReference>
<dbReference type="InterPro" id="IPR001789">
    <property type="entry name" value="Sig_transdc_resp-reg_receiver"/>
</dbReference>
<dbReference type="SUPFAM" id="SSF52172">
    <property type="entry name" value="CheY-like"/>
    <property type="match status" value="1"/>
</dbReference>
<proteinExistence type="predicted"/>
<dbReference type="InterPro" id="IPR050595">
    <property type="entry name" value="Bact_response_regulator"/>
</dbReference>
<evidence type="ECO:0000313" key="4">
    <source>
        <dbReference type="EMBL" id="GEJ59435.1"/>
    </source>
</evidence>
<feature type="modified residue" description="4-aspartylphosphate" evidence="2">
    <location>
        <position position="51"/>
    </location>
</feature>
<sequence length="118" mass="12812">MKVLIADDDQTIRALLGDMLVDLGHAVVAAANGAEAVELAVREQPDAAILDFLMPKLSGLDALKAMRERGLAMPVVLLTAISDSSIRELEDVQSPAIILEKPFRRRDIARALERATRP</sequence>
<dbReference type="GO" id="GO:0000160">
    <property type="term" value="P:phosphorelay signal transduction system"/>
    <property type="evidence" value="ECO:0007669"/>
    <property type="project" value="InterPro"/>
</dbReference>
<dbReference type="RefSeq" id="WP_176068929.1">
    <property type="nucleotide sequence ID" value="NZ_BJTG01000014.1"/>
</dbReference>
<dbReference type="InterPro" id="IPR011006">
    <property type="entry name" value="CheY-like_superfamily"/>
</dbReference>